<sequence length="280" mass="29719">MICNGICTGGHLLQHYTVAAVPRVCGMQHNAMYTAPRQGAWLQQTHACQAPNPCASALSSVRQPKDLSAASTPALASSSTALVPQTSAAKRQVEMLIQQSGASPYRASPNMGSAMEALIAENPTEDAGMHTLALGQGSWEVFYAPHIVTLSSTVGAKFQPIRYILDGSSIVSNVFYSSSIAREGWLSSSGSLQAKDAGTVELAFDSFWVDFGSSKLRATLSEGEKKAGARGLFDSMVQALGKAAFFPQFAVFPVKYLDGDMAVFTFPPLKDSLIAVRKTS</sequence>
<organism evidence="1 2">
    <name type="scientific">Coccomyxa viridis</name>
    <dbReference type="NCBI Taxonomy" id="1274662"/>
    <lineage>
        <taxon>Eukaryota</taxon>
        <taxon>Viridiplantae</taxon>
        <taxon>Chlorophyta</taxon>
        <taxon>core chlorophytes</taxon>
        <taxon>Trebouxiophyceae</taxon>
        <taxon>Trebouxiophyceae incertae sedis</taxon>
        <taxon>Coccomyxaceae</taxon>
        <taxon>Coccomyxa</taxon>
    </lineage>
</organism>
<evidence type="ECO:0000313" key="1">
    <source>
        <dbReference type="EMBL" id="CAK0785167.1"/>
    </source>
</evidence>
<name>A0AAV1IER8_9CHLO</name>
<evidence type="ECO:0008006" key="3">
    <source>
        <dbReference type="Google" id="ProtNLM"/>
    </source>
</evidence>
<gene>
    <name evidence="1" type="ORF">CVIRNUC_008373</name>
</gene>
<accession>A0AAV1IER8</accession>
<keyword evidence="2" id="KW-1185">Reference proteome</keyword>
<reference evidence="1 2" key="1">
    <citation type="submission" date="2023-10" db="EMBL/GenBank/DDBJ databases">
        <authorList>
            <person name="Maclean D."/>
            <person name="Macfadyen A."/>
        </authorList>
    </citation>
    <scope>NUCLEOTIDE SEQUENCE [LARGE SCALE GENOMIC DNA]</scope>
</reference>
<dbReference type="EMBL" id="CAUYUE010000012">
    <property type="protein sequence ID" value="CAK0785167.1"/>
    <property type="molecule type" value="Genomic_DNA"/>
</dbReference>
<dbReference type="AlphaFoldDB" id="A0AAV1IER8"/>
<proteinExistence type="predicted"/>
<evidence type="ECO:0000313" key="2">
    <source>
        <dbReference type="Proteomes" id="UP001314263"/>
    </source>
</evidence>
<dbReference type="Proteomes" id="UP001314263">
    <property type="component" value="Unassembled WGS sequence"/>
</dbReference>
<protein>
    <recommendedName>
        <fullName evidence="3">Plastid lipid-associated protein/fibrillin conserved domain-containing protein</fullName>
    </recommendedName>
</protein>
<comment type="caution">
    <text evidence="1">The sequence shown here is derived from an EMBL/GenBank/DDBJ whole genome shotgun (WGS) entry which is preliminary data.</text>
</comment>